<dbReference type="Pfam" id="PF02705">
    <property type="entry name" value="K_trans"/>
    <property type="match status" value="1"/>
</dbReference>
<proteinExistence type="predicted"/>
<keyword evidence="4" id="KW-1185">Reference proteome</keyword>
<dbReference type="InterPro" id="IPR053951">
    <property type="entry name" value="K_trans_N"/>
</dbReference>
<keyword evidence="1" id="KW-0732">Signal</keyword>
<feature type="domain" description="K+ potassium transporter integral membrane" evidence="2">
    <location>
        <begin position="3"/>
        <end position="42"/>
    </location>
</feature>
<reference evidence="3" key="1">
    <citation type="submission" date="2023-05" db="EMBL/GenBank/DDBJ databases">
        <authorList>
            <person name="Huff M."/>
        </authorList>
    </citation>
    <scope>NUCLEOTIDE SEQUENCE</scope>
</reference>
<sequence>MLLPLALIGTCMVIGDGVLTPAISVPCALSGLELVVSKHHHQYSINGKEMAVVMRKVDAKRKIGFPFKTSANMQPKDHMSTAGLYFVAVRSNSTDLGDQWFEMESLKDCHWKAIQTHGGIGATVGGDATVTMTLQDDDYRSRGCCGGAQLAVLNDQYILK</sequence>
<feature type="signal peptide" evidence="1">
    <location>
        <begin position="1"/>
        <end position="17"/>
    </location>
</feature>
<evidence type="ECO:0000313" key="4">
    <source>
        <dbReference type="Proteomes" id="UP000834106"/>
    </source>
</evidence>
<name>A0AAD1YQV5_9LAMI</name>
<protein>
    <recommendedName>
        <fullName evidence="2">K+ potassium transporter integral membrane domain-containing protein</fullName>
    </recommendedName>
</protein>
<dbReference type="EMBL" id="OU503037">
    <property type="protein sequence ID" value="CAI9755851.1"/>
    <property type="molecule type" value="Genomic_DNA"/>
</dbReference>
<accession>A0AAD1YQV5</accession>
<evidence type="ECO:0000313" key="3">
    <source>
        <dbReference type="EMBL" id="CAI9755851.1"/>
    </source>
</evidence>
<gene>
    <name evidence="3" type="ORF">FPE_LOCUS3282</name>
</gene>
<dbReference type="Proteomes" id="UP000834106">
    <property type="component" value="Chromosome 2"/>
</dbReference>
<feature type="chain" id="PRO_5042187852" description="K+ potassium transporter integral membrane domain-containing protein" evidence="1">
    <location>
        <begin position="18"/>
        <end position="160"/>
    </location>
</feature>
<evidence type="ECO:0000256" key="1">
    <source>
        <dbReference type="SAM" id="SignalP"/>
    </source>
</evidence>
<organism evidence="3 4">
    <name type="scientific">Fraxinus pennsylvanica</name>
    <dbReference type="NCBI Taxonomy" id="56036"/>
    <lineage>
        <taxon>Eukaryota</taxon>
        <taxon>Viridiplantae</taxon>
        <taxon>Streptophyta</taxon>
        <taxon>Embryophyta</taxon>
        <taxon>Tracheophyta</taxon>
        <taxon>Spermatophyta</taxon>
        <taxon>Magnoliopsida</taxon>
        <taxon>eudicotyledons</taxon>
        <taxon>Gunneridae</taxon>
        <taxon>Pentapetalae</taxon>
        <taxon>asterids</taxon>
        <taxon>lamiids</taxon>
        <taxon>Lamiales</taxon>
        <taxon>Oleaceae</taxon>
        <taxon>Oleeae</taxon>
        <taxon>Fraxinus</taxon>
    </lineage>
</organism>
<evidence type="ECO:0000259" key="2">
    <source>
        <dbReference type="Pfam" id="PF02705"/>
    </source>
</evidence>
<dbReference type="AlphaFoldDB" id="A0AAD1YQV5"/>